<protein>
    <submittedName>
        <fullName evidence="2">Uncharacterized protein</fullName>
    </submittedName>
</protein>
<gene>
    <name evidence="2" type="ORF">GWK47_029426</name>
</gene>
<feature type="compositionally biased region" description="Polar residues" evidence="1">
    <location>
        <begin position="45"/>
        <end position="56"/>
    </location>
</feature>
<evidence type="ECO:0000256" key="1">
    <source>
        <dbReference type="SAM" id="MobiDB-lite"/>
    </source>
</evidence>
<feature type="compositionally biased region" description="Low complexity" evidence="1">
    <location>
        <begin position="139"/>
        <end position="148"/>
    </location>
</feature>
<reference evidence="2" key="1">
    <citation type="submission" date="2020-07" db="EMBL/GenBank/DDBJ databases">
        <title>The High-quality genome of the commercially important snow crab, Chionoecetes opilio.</title>
        <authorList>
            <person name="Jeong J.-H."/>
            <person name="Ryu S."/>
        </authorList>
    </citation>
    <scope>NUCLEOTIDE SEQUENCE</scope>
    <source>
        <strain evidence="2">MADBK_172401_WGS</strain>
        <tissue evidence="2">Digestive gland</tissue>
    </source>
</reference>
<accession>A0A8J4Z466</accession>
<feature type="compositionally biased region" description="Polar residues" evidence="1">
    <location>
        <begin position="152"/>
        <end position="175"/>
    </location>
</feature>
<evidence type="ECO:0000313" key="3">
    <source>
        <dbReference type="Proteomes" id="UP000770661"/>
    </source>
</evidence>
<organism evidence="2 3">
    <name type="scientific">Chionoecetes opilio</name>
    <name type="common">Atlantic snow crab</name>
    <name type="synonym">Cancer opilio</name>
    <dbReference type="NCBI Taxonomy" id="41210"/>
    <lineage>
        <taxon>Eukaryota</taxon>
        <taxon>Metazoa</taxon>
        <taxon>Ecdysozoa</taxon>
        <taxon>Arthropoda</taxon>
        <taxon>Crustacea</taxon>
        <taxon>Multicrustacea</taxon>
        <taxon>Malacostraca</taxon>
        <taxon>Eumalacostraca</taxon>
        <taxon>Eucarida</taxon>
        <taxon>Decapoda</taxon>
        <taxon>Pleocyemata</taxon>
        <taxon>Brachyura</taxon>
        <taxon>Eubrachyura</taxon>
        <taxon>Majoidea</taxon>
        <taxon>Majidae</taxon>
        <taxon>Chionoecetes</taxon>
    </lineage>
</organism>
<name>A0A8J4Z466_CHIOP</name>
<keyword evidence="3" id="KW-1185">Reference proteome</keyword>
<dbReference type="OrthoDB" id="5984255at2759"/>
<dbReference type="EMBL" id="JACEEZ010000716">
    <property type="protein sequence ID" value="KAG0729875.1"/>
    <property type="molecule type" value="Genomic_DNA"/>
</dbReference>
<dbReference type="Proteomes" id="UP000770661">
    <property type="component" value="Unassembled WGS sequence"/>
</dbReference>
<proteinExistence type="predicted"/>
<comment type="caution">
    <text evidence="2">The sequence shown here is derived from an EMBL/GenBank/DDBJ whole genome shotgun (WGS) entry which is preliminary data.</text>
</comment>
<feature type="region of interest" description="Disordered" evidence="1">
    <location>
        <begin position="1"/>
        <end position="68"/>
    </location>
</feature>
<dbReference type="AlphaFoldDB" id="A0A8J4Z466"/>
<feature type="region of interest" description="Disordered" evidence="1">
    <location>
        <begin position="136"/>
        <end position="178"/>
    </location>
</feature>
<evidence type="ECO:0000313" key="2">
    <source>
        <dbReference type="EMBL" id="KAG0729875.1"/>
    </source>
</evidence>
<feature type="region of interest" description="Disordered" evidence="1">
    <location>
        <begin position="253"/>
        <end position="272"/>
    </location>
</feature>
<feature type="compositionally biased region" description="Basic and acidic residues" evidence="1">
    <location>
        <begin position="1"/>
        <end position="12"/>
    </location>
</feature>
<sequence>MFKEEETQESIHDTYVIFKTEKEEEEETQEPIHEPVPEGPEANGEMSQPHCQSNRTQGKKRRKKDPTVFGDEVERELVQQLKTWIESCRTRLGKITESRSGQAALKLTDRDKWIKQMFGFLEEHIVRCPTRQSAKFPDATTSTATTAAQDGVLSSSDEWQDTPAPTSEASSTGVQQEGGLEQEDVLIARVLACTQQDEALRQKVSVIQTKSTQEEARQKLFSYMAVEAREVHPALWDNYVSDAMALLHRYKAKSREMAQRRAQQQPHPPAPH</sequence>